<reference evidence="1" key="1">
    <citation type="submission" date="2020-06" db="EMBL/GenBank/DDBJ databases">
        <title>A novel thermopfilic bacterium from Erzurum, Turkey.</title>
        <authorList>
            <person name="Adiguzel A."/>
            <person name="Ay H."/>
            <person name="Baltaci M.O."/>
        </authorList>
    </citation>
    <scope>NUCLEOTIDE SEQUENCE</scope>
    <source>
        <strain evidence="1">P2</strain>
    </source>
</reference>
<dbReference type="Pfam" id="PF26005">
    <property type="entry name" value="rSAM_target_put"/>
    <property type="match status" value="1"/>
</dbReference>
<name>A0A8J8K8R2_9BACI</name>
<sequence length="86" mass="9916">MHQDWSVDLEHNEYEYDKNLIIVDGIKAVEETAPGYYVNLVTASNFGNPDEYLTPLLIERFGKTIETKFIDQCGCGGYVLRVWKLK</sequence>
<dbReference type="EMBL" id="JABTTE010000014">
    <property type="protein sequence ID" value="NSL52221.1"/>
    <property type="molecule type" value="Genomic_DNA"/>
</dbReference>
<gene>
    <name evidence="1" type="ORF">HR057_10700</name>
</gene>
<dbReference type="InterPro" id="IPR023906">
    <property type="entry name" value="rSAM_target_put"/>
</dbReference>
<dbReference type="AlphaFoldDB" id="A0A8J8K8R2"/>
<comment type="caution">
    <text evidence="1">The sequence shown here is derived from an EMBL/GenBank/DDBJ whole genome shotgun (WGS) entry which is preliminary data.</text>
</comment>
<evidence type="ECO:0000313" key="1">
    <source>
        <dbReference type="EMBL" id="NSL52221.1"/>
    </source>
</evidence>
<evidence type="ECO:0000313" key="2">
    <source>
        <dbReference type="Proteomes" id="UP000625804"/>
    </source>
</evidence>
<dbReference type="Proteomes" id="UP000625804">
    <property type="component" value="Unassembled WGS sequence"/>
</dbReference>
<keyword evidence="2" id="KW-1185">Reference proteome</keyword>
<proteinExistence type="predicted"/>
<protein>
    <submittedName>
        <fullName evidence="1">CGCGG family rSAM-modified RiPP protein</fullName>
    </submittedName>
</protein>
<organism evidence="1 2">
    <name type="scientific">Calidifontibacillus erzurumensis</name>
    <dbReference type="NCBI Taxonomy" id="2741433"/>
    <lineage>
        <taxon>Bacteria</taxon>
        <taxon>Bacillati</taxon>
        <taxon>Bacillota</taxon>
        <taxon>Bacilli</taxon>
        <taxon>Bacillales</taxon>
        <taxon>Bacillaceae</taxon>
        <taxon>Calidifontibacillus/Schinkia group</taxon>
        <taxon>Calidifontibacillus</taxon>
    </lineage>
</organism>
<accession>A0A8J8K8R2</accession>
<dbReference type="NCBIfam" id="TIGR03995">
    <property type="entry name" value="target_X_rSAM"/>
    <property type="match status" value="1"/>
</dbReference>